<reference evidence="1" key="1">
    <citation type="submission" date="2016-04" db="EMBL/GenBank/DDBJ databases">
        <authorList>
            <person name="Evans L.H."/>
            <person name="Alamgir A."/>
            <person name="Owens N."/>
            <person name="Weber N.D."/>
            <person name="Virtaneva K."/>
            <person name="Barbian K."/>
            <person name="Babar A."/>
            <person name="Rosenke K."/>
        </authorList>
    </citation>
    <scope>NUCLEOTIDE SEQUENCE</scope>
    <source>
        <strain evidence="1">86-2</strain>
    </source>
</reference>
<name>A0A212J5I0_9BACT</name>
<protein>
    <submittedName>
        <fullName evidence="1">Uncharacterized protein</fullName>
    </submittedName>
</protein>
<gene>
    <name evidence="1" type="ORF">KL86DYS2_10773</name>
</gene>
<dbReference type="RefSeq" id="WP_283687576.1">
    <property type="nucleotide sequence ID" value="NZ_LT599021.1"/>
</dbReference>
<proteinExistence type="predicted"/>
<dbReference type="EMBL" id="FLUL01000001">
    <property type="protein sequence ID" value="SBV94686.1"/>
    <property type="molecule type" value="Genomic_DNA"/>
</dbReference>
<dbReference type="AlphaFoldDB" id="A0A212J5I0"/>
<evidence type="ECO:0000313" key="1">
    <source>
        <dbReference type="EMBL" id="SBV94686.1"/>
    </source>
</evidence>
<organism evidence="1">
    <name type="scientific">uncultured Dysgonomonas sp</name>
    <dbReference type="NCBI Taxonomy" id="206096"/>
    <lineage>
        <taxon>Bacteria</taxon>
        <taxon>Pseudomonadati</taxon>
        <taxon>Bacteroidota</taxon>
        <taxon>Bacteroidia</taxon>
        <taxon>Bacteroidales</taxon>
        <taxon>Dysgonomonadaceae</taxon>
        <taxon>Dysgonomonas</taxon>
        <taxon>environmental samples</taxon>
    </lineage>
</organism>
<sequence length="102" mass="11848">MDVKEIQDSYMENYKKLNESYNNLNIAGLVNDINKAISSSDIESINTYFNKISEWNENVSKLQGARIAIITQYKFLKLPSVSELSIVFDFVNKEWKFNTDPE</sequence>
<accession>A0A212J5I0</accession>